<feature type="region of interest" description="Disordered" evidence="1">
    <location>
        <begin position="194"/>
        <end position="256"/>
    </location>
</feature>
<evidence type="ECO:0000256" key="1">
    <source>
        <dbReference type="SAM" id="MobiDB-lite"/>
    </source>
</evidence>
<dbReference type="AlphaFoldDB" id="A0A267H2K9"/>
<feature type="region of interest" description="Disordered" evidence="1">
    <location>
        <begin position="278"/>
        <end position="298"/>
    </location>
</feature>
<dbReference type="CDD" id="cd16118">
    <property type="entry name" value="UBX2_UBXN9"/>
    <property type="match status" value="1"/>
</dbReference>
<dbReference type="Proteomes" id="UP000215902">
    <property type="component" value="Unassembled WGS sequence"/>
</dbReference>
<name>A0A267H2K9_9PLAT</name>
<reference evidence="3 4" key="1">
    <citation type="submission" date="2017-06" db="EMBL/GenBank/DDBJ databases">
        <title>A platform for efficient transgenesis in Macrostomum lignano, a flatworm model organism for stem cell research.</title>
        <authorList>
            <person name="Berezikov E."/>
        </authorList>
    </citation>
    <scope>NUCLEOTIDE SEQUENCE [LARGE SCALE GENOMIC DNA]</scope>
    <source>
        <strain evidence="3">DV1</strain>
        <tissue evidence="3">Whole organism</tissue>
    </source>
</reference>
<feature type="compositionally biased region" description="Basic and acidic residues" evidence="1">
    <location>
        <begin position="278"/>
        <end position="287"/>
    </location>
</feature>
<feature type="compositionally biased region" description="Low complexity" evidence="1">
    <location>
        <begin position="207"/>
        <end position="219"/>
    </location>
</feature>
<dbReference type="GO" id="GO:0006886">
    <property type="term" value="P:intracellular protein transport"/>
    <property type="evidence" value="ECO:0007669"/>
    <property type="project" value="TreeGrafter"/>
</dbReference>
<dbReference type="InterPro" id="IPR021569">
    <property type="entry name" value="TUG-UBL1"/>
</dbReference>
<dbReference type="SUPFAM" id="SSF54236">
    <property type="entry name" value="Ubiquitin-like"/>
    <property type="match status" value="2"/>
</dbReference>
<evidence type="ECO:0000313" key="4">
    <source>
        <dbReference type="Proteomes" id="UP000215902"/>
    </source>
</evidence>
<proteinExistence type="predicted"/>
<feature type="compositionally biased region" description="Polar residues" evidence="1">
    <location>
        <begin position="237"/>
        <end position="251"/>
    </location>
</feature>
<dbReference type="Gene3D" id="3.10.20.90">
    <property type="entry name" value="Phosphatidylinositol 3-kinase Catalytic Subunit, Chain A, domain 1"/>
    <property type="match status" value="2"/>
</dbReference>
<dbReference type="GO" id="GO:0005634">
    <property type="term" value="C:nucleus"/>
    <property type="evidence" value="ECO:0007669"/>
    <property type="project" value="TreeGrafter"/>
</dbReference>
<comment type="caution">
    <text evidence="3">The sequence shown here is derived from an EMBL/GenBank/DDBJ whole genome shotgun (WGS) entry which is preliminary data.</text>
</comment>
<keyword evidence="4" id="KW-1185">Reference proteome</keyword>
<dbReference type="PANTHER" id="PTHR46467:SF1">
    <property type="entry name" value="TETHER CONTAINING UBX DOMAIN FOR GLUT4"/>
    <property type="match status" value="1"/>
</dbReference>
<feature type="compositionally biased region" description="Low complexity" evidence="1">
    <location>
        <begin position="578"/>
        <end position="601"/>
    </location>
</feature>
<organism evidence="3 4">
    <name type="scientific">Macrostomum lignano</name>
    <dbReference type="NCBI Taxonomy" id="282301"/>
    <lineage>
        <taxon>Eukaryota</taxon>
        <taxon>Metazoa</taxon>
        <taxon>Spiralia</taxon>
        <taxon>Lophotrochozoa</taxon>
        <taxon>Platyhelminthes</taxon>
        <taxon>Rhabditophora</taxon>
        <taxon>Macrostomorpha</taxon>
        <taxon>Macrostomida</taxon>
        <taxon>Macrostomidae</taxon>
        <taxon>Macrostomum</taxon>
    </lineage>
</organism>
<dbReference type="Pfam" id="PF11470">
    <property type="entry name" value="TUG-UBL1"/>
    <property type="match status" value="1"/>
</dbReference>
<dbReference type="InterPro" id="IPR029071">
    <property type="entry name" value="Ubiquitin-like_domsf"/>
</dbReference>
<evidence type="ECO:0000259" key="2">
    <source>
        <dbReference type="PROSITE" id="PS50033"/>
    </source>
</evidence>
<dbReference type="InterPro" id="IPR001012">
    <property type="entry name" value="UBX_dom"/>
</dbReference>
<sequence length="614" mass="67598">MSQIFTVFLPNKHRYRLEVSKSNPLYQGLEKVCIEKGYMPVHEYIFRHNKAYPDLSTPVGLLNLSSLVELELVPASEAPTKKAATDAKSSTEIASNDAVSIALQFGAHRHIETLSCDTSLWDMIEMFSTKYPSWIPPESPADQHPVLVYTRHEVPGAVALRHTSLRQIGLAPGGAPALLRLLYRPVPPEKLAAAAELAESRNRARIQPPETATSSSAAQAPPPPPSRAPTEPVAEPTATSASAQASYLTTESSSSSRGAIAAESNAVNLFSPFREVPKWSEPDESTRNRRPAANQAREPRTLAEALNMPDFESMAVPQAAAAAADSAENAVIVYGPNRPFKFPEETAGQDLYRNELAEVRPAEFVACDRRLCGYVAGAPAKAVAAESVAANQASSGGEEAMELEEPDESFFNVTESDLRKLAADLKRKVEEETNGQLLTRQQRERQREDLYSFYEYTVIRLFFPDRRVVQAAFRPRETIYTLYKFVREQLLSDSAQAAGVFYLYTTPPKKEITDMAQFLIHADLVPMPIVHVGFRNSLPEGESYLKPDVLQLISSRADCDKVALDCMKSAVEPIYARQQQQQQQNRTSASSATAGSSGPSAQRAANVVPKWFKK</sequence>
<dbReference type="STRING" id="282301.A0A267H2K9"/>
<feature type="region of interest" description="Disordered" evidence="1">
    <location>
        <begin position="577"/>
        <end position="614"/>
    </location>
</feature>
<dbReference type="GO" id="GO:0005737">
    <property type="term" value="C:cytoplasm"/>
    <property type="evidence" value="ECO:0007669"/>
    <property type="project" value="TreeGrafter"/>
</dbReference>
<accession>A0A267H2K9</accession>
<dbReference type="PANTHER" id="PTHR46467">
    <property type="entry name" value="TETHER CONTAINING UBX DOMAIN FOR GLUT4"/>
    <property type="match status" value="1"/>
</dbReference>
<dbReference type="OrthoDB" id="440781at2759"/>
<dbReference type="Pfam" id="PF00789">
    <property type="entry name" value="UBX"/>
    <property type="match status" value="1"/>
</dbReference>
<protein>
    <recommendedName>
        <fullName evidence="2">UBX domain-containing protein</fullName>
    </recommendedName>
</protein>
<dbReference type="GO" id="GO:0012506">
    <property type="term" value="C:vesicle membrane"/>
    <property type="evidence" value="ECO:0007669"/>
    <property type="project" value="TreeGrafter"/>
</dbReference>
<dbReference type="PROSITE" id="PS50033">
    <property type="entry name" value="UBX"/>
    <property type="match status" value="1"/>
</dbReference>
<feature type="domain" description="UBX" evidence="2">
    <location>
        <begin position="452"/>
        <end position="532"/>
    </location>
</feature>
<gene>
    <name evidence="3" type="ORF">BOX15_Mlig032828g1</name>
</gene>
<dbReference type="EMBL" id="NIVC01000073">
    <property type="protein sequence ID" value="PAA91792.1"/>
    <property type="molecule type" value="Genomic_DNA"/>
</dbReference>
<evidence type="ECO:0000313" key="3">
    <source>
        <dbReference type="EMBL" id="PAA91792.1"/>
    </source>
</evidence>